<dbReference type="SUPFAM" id="SSF48371">
    <property type="entry name" value="ARM repeat"/>
    <property type="match status" value="1"/>
</dbReference>
<dbReference type="Pfam" id="PF13646">
    <property type="entry name" value="HEAT_2"/>
    <property type="match status" value="1"/>
</dbReference>
<proteinExistence type="predicted"/>
<dbReference type="RefSeq" id="WP_358138032.1">
    <property type="nucleotide sequence ID" value="NZ_JBFALK010000018.1"/>
</dbReference>
<dbReference type="InterPro" id="IPR011989">
    <property type="entry name" value="ARM-like"/>
</dbReference>
<gene>
    <name evidence="1" type="ORF">AB0I59_29245</name>
</gene>
<dbReference type="InterPro" id="IPR016024">
    <property type="entry name" value="ARM-type_fold"/>
</dbReference>
<dbReference type="EMBL" id="JBFALK010000018">
    <property type="protein sequence ID" value="MEV0972710.1"/>
    <property type="molecule type" value="Genomic_DNA"/>
</dbReference>
<comment type="caution">
    <text evidence="1">The sequence shown here is derived from an EMBL/GenBank/DDBJ whole genome shotgun (WGS) entry which is preliminary data.</text>
</comment>
<keyword evidence="2" id="KW-1185">Reference proteome</keyword>
<name>A0ABV3GM85_MICGL</name>
<sequence length="289" mass="32061">MTFSGISEKGREMSRQPLSDSQLAALIAWDEESHTEHFDAMNRLFESFSSPEEITALARSWWADPDERVRALGFDLLAVQAVDFSWHVPPLIEAANALPLDTTHEDVRWSAAHALATICDDDRVLFPLLRFAADPDSDVRWHVARGIPVGVDPLPEDAVRVLLGLMRDPDDHVRDWATMALGGCEENDTQEIRDAFFVRLEDQGADTAGEAAVALAKRHDARLLPVLKRRLADPDVGNLYVEAAAALGDPQLLPLLRKLKADGWQDDEPRPQLLDEALEACAPRTPPIT</sequence>
<evidence type="ECO:0000313" key="1">
    <source>
        <dbReference type="EMBL" id="MEV0972710.1"/>
    </source>
</evidence>
<dbReference type="Proteomes" id="UP001551675">
    <property type="component" value="Unassembled WGS sequence"/>
</dbReference>
<accession>A0ABV3GM85</accession>
<evidence type="ECO:0000313" key="2">
    <source>
        <dbReference type="Proteomes" id="UP001551675"/>
    </source>
</evidence>
<protein>
    <submittedName>
        <fullName evidence="1">HEAT repeat domain-containing protein</fullName>
    </submittedName>
</protein>
<dbReference type="Gene3D" id="1.25.10.10">
    <property type="entry name" value="Leucine-rich Repeat Variant"/>
    <property type="match status" value="1"/>
</dbReference>
<reference evidence="1 2" key="1">
    <citation type="submission" date="2024-06" db="EMBL/GenBank/DDBJ databases">
        <title>The Natural Products Discovery Center: Release of the First 8490 Sequenced Strains for Exploring Actinobacteria Biosynthetic Diversity.</title>
        <authorList>
            <person name="Kalkreuter E."/>
            <person name="Kautsar S.A."/>
            <person name="Yang D."/>
            <person name="Bader C.D."/>
            <person name="Teijaro C.N."/>
            <person name="Fluegel L."/>
            <person name="Davis C.M."/>
            <person name="Simpson J.R."/>
            <person name="Lauterbach L."/>
            <person name="Steele A.D."/>
            <person name="Gui C."/>
            <person name="Meng S."/>
            <person name="Li G."/>
            <person name="Viehrig K."/>
            <person name="Ye F."/>
            <person name="Su P."/>
            <person name="Kiefer A.F."/>
            <person name="Nichols A."/>
            <person name="Cepeda A.J."/>
            <person name="Yan W."/>
            <person name="Fan B."/>
            <person name="Jiang Y."/>
            <person name="Adhikari A."/>
            <person name="Zheng C.-J."/>
            <person name="Schuster L."/>
            <person name="Cowan T.M."/>
            <person name="Smanski M.J."/>
            <person name="Chevrette M.G."/>
            <person name="De Carvalho L.P.S."/>
            <person name="Shen B."/>
        </authorList>
    </citation>
    <scope>NUCLEOTIDE SEQUENCE [LARGE SCALE GENOMIC DNA]</scope>
    <source>
        <strain evidence="1 2">NPDC050100</strain>
    </source>
</reference>
<organism evidence="1 2">
    <name type="scientific">Microtetraspora glauca</name>
    <dbReference type="NCBI Taxonomy" id="1996"/>
    <lineage>
        <taxon>Bacteria</taxon>
        <taxon>Bacillati</taxon>
        <taxon>Actinomycetota</taxon>
        <taxon>Actinomycetes</taxon>
        <taxon>Streptosporangiales</taxon>
        <taxon>Streptosporangiaceae</taxon>
        <taxon>Microtetraspora</taxon>
    </lineage>
</organism>